<comment type="caution">
    <text evidence="1">The sequence shown here is derived from an EMBL/GenBank/DDBJ whole genome shotgun (WGS) entry which is preliminary data.</text>
</comment>
<accession>A0ABQ9HXH9</accession>
<name>A0ABQ9HXH9_9NEOP</name>
<dbReference type="Proteomes" id="UP001159363">
    <property type="component" value="Chromosome 3"/>
</dbReference>
<protein>
    <submittedName>
        <fullName evidence="1">Uncharacterized protein</fullName>
    </submittedName>
</protein>
<proteinExistence type="predicted"/>
<evidence type="ECO:0000313" key="1">
    <source>
        <dbReference type="EMBL" id="KAJ8889082.1"/>
    </source>
</evidence>
<gene>
    <name evidence="1" type="ORF">PR048_008576</name>
</gene>
<sequence length="111" mass="12505">MTVLGKMAKLLSELKNFQHITLMFPVAGHSFLPSDRVFGHIEKVIRKKDTIVSPFEYKEIFDTFGTVKSIGNDVAVLNWKGAIQSVERATSQLHFKFAPSKRLKKKKGVNG</sequence>
<organism evidence="1 2">
    <name type="scientific">Dryococelus australis</name>
    <dbReference type="NCBI Taxonomy" id="614101"/>
    <lineage>
        <taxon>Eukaryota</taxon>
        <taxon>Metazoa</taxon>
        <taxon>Ecdysozoa</taxon>
        <taxon>Arthropoda</taxon>
        <taxon>Hexapoda</taxon>
        <taxon>Insecta</taxon>
        <taxon>Pterygota</taxon>
        <taxon>Neoptera</taxon>
        <taxon>Polyneoptera</taxon>
        <taxon>Phasmatodea</taxon>
        <taxon>Verophasmatodea</taxon>
        <taxon>Anareolatae</taxon>
        <taxon>Phasmatidae</taxon>
        <taxon>Eurycanthinae</taxon>
        <taxon>Dryococelus</taxon>
    </lineage>
</organism>
<evidence type="ECO:0000313" key="2">
    <source>
        <dbReference type="Proteomes" id="UP001159363"/>
    </source>
</evidence>
<dbReference type="EMBL" id="JARBHB010000003">
    <property type="protein sequence ID" value="KAJ8889082.1"/>
    <property type="molecule type" value="Genomic_DNA"/>
</dbReference>
<reference evidence="1 2" key="1">
    <citation type="submission" date="2023-02" db="EMBL/GenBank/DDBJ databases">
        <title>LHISI_Scaffold_Assembly.</title>
        <authorList>
            <person name="Stuart O.P."/>
            <person name="Cleave R."/>
            <person name="Magrath M.J.L."/>
            <person name="Mikheyev A.S."/>
        </authorList>
    </citation>
    <scope>NUCLEOTIDE SEQUENCE [LARGE SCALE GENOMIC DNA]</scope>
    <source>
        <strain evidence="1">Daus_M_001</strain>
        <tissue evidence="1">Leg muscle</tissue>
    </source>
</reference>
<keyword evidence="2" id="KW-1185">Reference proteome</keyword>